<evidence type="ECO:0000313" key="1">
    <source>
        <dbReference type="EMBL" id="MBJ7595249.1"/>
    </source>
</evidence>
<dbReference type="RefSeq" id="WP_337312186.1">
    <property type="nucleotide sequence ID" value="NZ_JAEKNS010000108.1"/>
</dbReference>
<reference evidence="1 2" key="1">
    <citation type="submission" date="2020-10" db="EMBL/GenBank/DDBJ databases">
        <title>Ca. Dormibacterota MAGs.</title>
        <authorList>
            <person name="Montgomery K."/>
        </authorList>
    </citation>
    <scope>NUCLEOTIDE SEQUENCE [LARGE SCALE GENOMIC DNA]</scope>
    <source>
        <strain evidence="1">SC8812_S17_18</strain>
    </source>
</reference>
<dbReference type="AlphaFoldDB" id="A0A934N6C3"/>
<dbReference type="Proteomes" id="UP000606991">
    <property type="component" value="Unassembled WGS sequence"/>
</dbReference>
<protein>
    <recommendedName>
        <fullName evidence="3">DUF1440 domain-containing protein</fullName>
    </recommendedName>
</protein>
<comment type="caution">
    <text evidence="1">The sequence shown here is derived from an EMBL/GenBank/DDBJ whole genome shotgun (WGS) entry which is preliminary data.</text>
</comment>
<accession>A0A934N6C3</accession>
<organism evidence="1 2">
    <name type="scientific">Candidatus Aeolococcus gillhamiae</name>
    <dbReference type="NCBI Taxonomy" id="3127015"/>
    <lineage>
        <taxon>Bacteria</taxon>
        <taxon>Bacillati</taxon>
        <taxon>Candidatus Dormiibacterota</taxon>
        <taxon>Candidatus Dormibacteria</taxon>
        <taxon>Candidatus Aeolococcales</taxon>
        <taxon>Candidatus Aeolococcaceae</taxon>
        <taxon>Candidatus Aeolococcus</taxon>
    </lineage>
</organism>
<sequence>MTNELGLVGETPPEAMAQQGAGGVLKQIPPGLRGAAIELSHWGFGAAGGSLFGVLPRSVRRRGWAGPVYGLLIWLSFELGLAPALGLSQARTPRLIERAAFAADHVLYGVVLAKGLERQHT</sequence>
<evidence type="ECO:0000313" key="2">
    <source>
        <dbReference type="Proteomes" id="UP000606991"/>
    </source>
</evidence>
<gene>
    <name evidence="1" type="ORF">JF886_10390</name>
</gene>
<proteinExistence type="predicted"/>
<dbReference type="EMBL" id="JAEKNS010000108">
    <property type="protein sequence ID" value="MBJ7595249.1"/>
    <property type="molecule type" value="Genomic_DNA"/>
</dbReference>
<name>A0A934N6C3_9BACT</name>
<evidence type="ECO:0008006" key="3">
    <source>
        <dbReference type="Google" id="ProtNLM"/>
    </source>
</evidence>